<dbReference type="PANTHER" id="PTHR11476:SF7">
    <property type="entry name" value="HISTIDINE--TRNA LIGASE"/>
    <property type="match status" value="1"/>
</dbReference>
<organism evidence="14 15">
    <name type="scientific">Bacillus selenitireducens (strain ATCC 700615 / DSM 15326 / MLS10)</name>
    <dbReference type="NCBI Taxonomy" id="439292"/>
    <lineage>
        <taxon>Bacteria</taxon>
        <taxon>Bacillati</taxon>
        <taxon>Bacillota</taxon>
        <taxon>Bacilli</taxon>
        <taxon>Bacillales</taxon>
        <taxon>Bacillaceae</taxon>
        <taxon>Salisediminibacterium</taxon>
    </lineage>
</organism>
<dbReference type="GO" id="GO:0005737">
    <property type="term" value="C:cytoplasm"/>
    <property type="evidence" value="ECO:0007669"/>
    <property type="project" value="UniProtKB-UniRule"/>
</dbReference>
<protein>
    <recommendedName>
        <fullName evidence="3 11">Histidine--tRNA ligase</fullName>
        <ecNumber evidence="2 11">6.1.1.21</ecNumber>
    </recommendedName>
</protein>
<dbReference type="EMBL" id="CP001791">
    <property type="protein sequence ID" value="ADH98389.1"/>
    <property type="molecule type" value="Genomic_DNA"/>
</dbReference>
<dbReference type="InterPro" id="IPR045864">
    <property type="entry name" value="aa-tRNA-synth_II/BPL/LPL"/>
</dbReference>
<evidence type="ECO:0000256" key="7">
    <source>
        <dbReference type="ARBA" id="ARBA00022840"/>
    </source>
</evidence>
<evidence type="ECO:0000256" key="9">
    <source>
        <dbReference type="ARBA" id="ARBA00023146"/>
    </source>
</evidence>
<dbReference type="Proteomes" id="UP000000271">
    <property type="component" value="Chromosome"/>
</dbReference>
<keyword evidence="15" id="KW-1185">Reference proteome</keyword>
<dbReference type="GO" id="GO:0016740">
    <property type="term" value="F:transferase activity"/>
    <property type="evidence" value="ECO:0007669"/>
    <property type="project" value="UniProtKB-ARBA"/>
</dbReference>
<dbReference type="InterPro" id="IPR033656">
    <property type="entry name" value="HisRS_anticodon"/>
</dbReference>
<comment type="similarity">
    <text evidence="1">Belongs to the class-II aminoacyl-tRNA synthetase family.</text>
</comment>
<feature type="binding site" evidence="12">
    <location>
        <position position="134"/>
    </location>
    <ligand>
        <name>L-histidine</name>
        <dbReference type="ChEBI" id="CHEBI:57595"/>
    </ligand>
</feature>
<dbReference type="GO" id="GO:0004821">
    <property type="term" value="F:histidine-tRNA ligase activity"/>
    <property type="evidence" value="ECO:0007669"/>
    <property type="project" value="UniProtKB-UniRule"/>
</dbReference>
<dbReference type="GO" id="GO:0006427">
    <property type="term" value="P:histidyl-tRNA aminoacylation"/>
    <property type="evidence" value="ECO:0007669"/>
    <property type="project" value="UniProtKB-UniRule"/>
</dbReference>
<dbReference type="EC" id="6.1.1.21" evidence="2 11"/>
<evidence type="ECO:0000313" key="15">
    <source>
        <dbReference type="Proteomes" id="UP000000271"/>
    </source>
</evidence>
<keyword evidence="6" id="KW-0547">Nucleotide-binding</keyword>
<dbReference type="HOGENOM" id="CLU_025113_3_0_9"/>
<evidence type="ECO:0000256" key="2">
    <source>
        <dbReference type="ARBA" id="ARBA00012815"/>
    </source>
</evidence>
<evidence type="ECO:0000256" key="3">
    <source>
        <dbReference type="ARBA" id="ARBA00017399"/>
    </source>
</evidence>
<dbReference type="STRING" id="439292.Bsel_0865"/>
<dbReference type="Gene3D" id="3.30.930.10">
    <property type="entry name" value="Bira Bifunctional Protein, Domain 2"/>
    <property type="match status" value="1"/>
</dbReference>
<keyword evidence="7" id="KW-0067">ATP-binding</keyword>
<evidence type="ECO:0000256" key="1">
    <source>
        <dbReference type="ARBA" id="ARBA00008226"/>
    </source>
</evidence>
<dbReference type="SUPFAM" id="SSF55681">
    <property type="entry name" value="Class II aaRS and biotin synthetases"/>
    <property type="match status" value="1"/>
</dbReference>
<keyword evidence="8" id="KW-0648">Protein biosynthesis</keyword>
<dbReference type="Gene3D" id="3.40.50.800">
    <property type="entry name" value="Anticodon-binding domain"/>
    <property type="match status" value="1"/>
</dbReference>
<dbReference type="RefSeq" id="WP_013171814.1">
    <property type="nucleotide sequence ID" value="NC_014219.1"/>
</dbReference>
<dbReference type="NCBIfam" id="NF009085">
    <property type="entry name" value="PRK12420.1"/>
    <property type="match status" value="1"/>
</dbReference>
<feature type="binding site" evidence="12">
    <location>
        <position position="277"/>
    </location>
    <ligand>
        <name>L-histidine</name>
        <dbReference type="ChEBI" id="CHEBI:57595"/>
    </ligand>
</feature>
<dbReference type="Pfam" id="PF13393">
    <property type="entry name" value="tRNA-synt_His"/>
    <property type="match status" value="1"/>
</dbReference>
<dbReference type="KEGG" id="bse:Bsel_0865"/>
<dbReference type="Pfam" id="PF03129">
    <property type="entry name" value="HGTP_anticodon"/>
    <property type="match status" value="1"/>
</dbReference>
<feature type="binding site" evidence="12">
    <location>
        <position position="130"/>
    </location>
    <ligand>
        <name>L-histidine</name>
        <dbReference type="ChEBI" id="CHEBI:57595"/>
    </ligand>
</feature>
<dbReference type="AlphaFoldDB" id="D6XZL5"/>
<keyword evidence="5 14" id="KW-0436">Ligase</keyword>
<evidence type="ECO:0000256" key="5">
    <source>
        <dbReference type="ARBA" id="ARBA00022598"/>
    </source>
</evidence>
<dbReference type="InterPro" id="IPR004516">
    <property type="entry name" value="HisRS/HisZ"/>
</dbReference>
<dbReference type="PANTHER" id="PTHR11476">
    <property type="entry name" value="HISTIDYL-TRNA SYNTHETASE"/>
    <property type="match status" value="1"/>
</dbReference>
<dbReference type="SUPFAM" id="SSF52954">
    <property type="entry name" value="Class II aaRS ABD-related"/>
    <property type="match status" value="1"/>
</dbReference>
<dbReference type="InterPro" id="IPR041715">
    <property type="entry name" value="HisRS-like_core"/>
</dbReference>
<dbReference type="InterPro" id="IPR006195">
    <property type="entry name" value="aa-tRNA-synth_II"/>
</dbReference>
<proteinExistence type="inferred from homology"/>
<feature type="domain" description="Aminoacyl-transfer RNA synthetases class-II family profile" evidence="13">
    <location>
        <begin position="1"/>
        <end position="356"/>
    </location>
</feature>
<sequence>MMSMKKKQEDLNVKGTVTYMPEKERVRRRIRRTLEDVFIRYGCEPLETPILNQASLMTDKYGGGAEIVKEMYRLTDQGERDLALRYDLTMPFARVCVMNPTLRKPFKRYEIGKVFRDGPIKAGRYREFTQCDVDVLGVSSQLAEAELMIMALDAFERLGMAVTIQYNNRKFLTGLLDVFGVPESLIPSAVLTLDKLEKKGAAAVLDELLVKGVTEDVTERIGAFLTAGDAADIERIRVYGNGSQQVEEGAAELQELTSFLGATGTLDQCVFNPFLARGLEIYTGTVYEVFSAEPGALSSSIASGGRYDQAVGGLSGSDEGYPSVGISFGLDVITTVLESRIDEEIQEEKVDCLIIPVGEPQAALVLAQALRAQGTSVELDMSGKKPGKALERANREGVRDVILIGSDEVETGIYTVKRMKTGEEEAVSFSFGR</sequence>
<dbReference type="InterPro" id="IPR036621">
    <property type="entry name" value="Anticodon-bd_dom_sf"/>
</dbReference>
<accession>D6XZL5</accession>
<dbReference type="PIRSF" id="PIRSF001549">
    <property type="entry name" value="His-tRNA_synth"/>
    <property type="match status" value="1"/>
</dbReference>
<evidence type="ECO:0000256" key="6">
    <source>
        <dbReference type="ARBA" id="ARBA00022741"/>
    </source>
</evidence>
<feature type="binding site" evidence="12">
    <location>
        <begin position="87"/>
        <end position="89"/>
    </location>
    <ligand>
        <name>L-histidine</name>
        <dbReference type="ChEBI" id="CHEBI:57595"/>
    </ligand>
</feature>
<evidence type="ECO:0000256" key="11">
    <source>
        <dbReference type="NCBIfam" id="TIGR00442"/>
    </source>
</evidence>
<evidence type="ECO:0000256" key="12">
    <source>
        <dbReference type="PIRSR" id="PIRSR001549-1"/>
    </source>
</evidence>
<dbReference type="InterPro" id="IPR004154">
    <property type="entry name" value="Anticodon-bd"/>
</dbReference>
<evidence type="ECO:0000256" key="4">
    <source>
        <dbReference type="ARBA" id="ARBA00022490"/>
    </source>
</evidence>
<dbReference type="PROSITE" id="PS50862">
    <property type="entry name" value="AA_TRNA_LIGASE_II"/>
    <property type="match status" value="1"/>
</dbReference>
<dbReference type="NCBIfam" id="TIGR00442">
    <property type="entry name" value="hisS"/>
    <property type="match status" value="1"/>
</dbReference>
<feature type="binding site" evidence="12">
    <location>
        <position position="116"/>
    </location>
    <ligand>
        <name>L-histidine</name>
        <dbReference type="ChEBI" id="CHEBI:57595"/>
    </ligand>
</feature>
<dbReference type="GO" id="GO:0005524">
    <property type="term" value="F:ATP binding"/>
    <property type="evidence" value="ECO:0007669"/>
    <property type="project" value="UniProtKB-KW"/>
</dbReference>
<dbReference type="eggNOG" id="COG0124">
    <property type="taxonomic scope" value="Bacteria"/>
</dbReference>
<evidence type="ECO:0000313" key="14">
    <source>
        <dbReference type="EMBL" id="ADH98389.1"/>
    </source>
</evidence>
<evidence type="ECO:0000256" key="8">
    <source>
        <dbReference type="ARBA" id="ARBA00022917"/>
    </source>
</evidence>
<keyword evidence="4" id="KW-0963">Cytoplasm</keyword>
<evidence type="ECO:0000256" key="10">
    <source>
        <dbReference type="ARBA" id="ARBA00047639"/>
    </source>
</evidence>
<evidence type="ECO:0000259" key="13">
    <source>
        <dbReference type="PROSITE" id="PS50862"/>
    </source>
</evidence>
<name>D6XZL5_BACIE</name>
<gene>
    <name evidence="14" type="ordered locus">Bsel_0865</name>
</gene>
<dbReference type="GO" id="GO:0140096">
    <property type="term" value="F:catalytic activity, acting on a protein"/>
    <property type="evidence" value="ECO:0007669"/>
    <property type="project" value="UniProtKB-ARBA"/>
</dbReference>
<dbReference type="CDD" id="cd00859">
    <property type="entry name" value="HisRS_anticodon"/>
    <property type="match status" value="1"/>
</dbReference>
<keyword evidence="9" id="KW-0030">Aminoacyl-tRNA synthetase</keyword>
<reference evidence="14" key="1">
    <citation type="submission" date="2009-10" db="EMBL/GenBank/DDBJ databases">
        <title>Complete sequence of Bacillus selenitireducens MLS10.</title>
        <authorList>
            <consortium name="US DOE Joint Genome Institute"/>
            <person name="Lucas S."/>
            <person name="Copeland A."/>
            <person name="Lapidus A."/>
            <person name="Glavina del Rio T."/>
            <person name="Dalin E."/>
            <person name="Tice H."/>
            <person name="Bruce D."/>
            <person name="Goodwin L."/>
            <person name="Pitluck S."/>
            <person name="Sims D."/>
            <person name="Brettin T."/>
            <person name="Detter J.C."/>
            <person name="Han C."/>
            <person name="Larimer F."/>
            <person name="Land M."/>
            <person name="Hauser L."/>
            <person name="Kyrpides N."/>
            <person name="Ovchinnikova G."/>
            <person name="Stolz J."/>
        </authorList>
    </citation>
    <scope>NUCLEOTIDE SEQUENCE [LARGE SCALE GENOMIC DNA]</scope>
    <source>
        <strain evidence="14">MLS10</strain>
    </source>
</reference>
<dbReference type="CDD" id="cd00773">
    <property type="entry name" value="HisRS-like_core"/>
    <property type="match status" value="1"/>
</dbReference>
<dbReference type="InterPro" id="IPR015807">
    <property type="entry name" value="His-tRNA-ligase"/>
</dbReference>
<comment type="catalytic activity">
    <reaction evidence="10">
        <text>tRNA(His) + L-histidine + ATP = L-histidyl-tRNA(His) + AMP + diphosphate + H(+)</text>
        <dbReference type="Rhea" id="RHEA:17313"/>
        <dbReference type="Rhea" id="RHEA-COMP:9665"/>
        <dbReference type="Rhea" id="RHEA-COMP:9689"/>
        <dbReference type="ChEBI" id="CHEBI:15378"/>
        <dbReference type="ChEBI" id="CHEBI:30616"/>
        <dbReference type="ChEBI" id="CHEBI:33019"/>
        <dbReference type="ChEBI" id="CHEBI:57595"/>
        <dbReference type="ChEBI" id="CHEBI:78442"/>
        <dbReference type="ChEBI" id="CHEBI:78527"/>
        <dbReference type="ChEBI" id="CHEBI:456215"/>
        <dbReference type="EC" id="6.1.1.21"/>
    </reaction>
</comment>